<dbReference type="AlphaFoldDB" id="A0A1H3R186"/>
<protein>
    <submittedName>
        <fullName evidence="1">Uncharacterized protein</fullName>
    </submittedName>
</protein>
<name>A0A1H3R186_9FIRM</name>
<gene>
    <name evidence="1" type="ORF">SAMN05192546_11163</name>
</gene>
<sequence length="75" mass="8471">MDVKKFKDGSRCIVEERNGEQIIHIRLGKELGFVKGLVLSDDTYILNMNCSLSAEVPQPKKLIHQLKSPDESCKV</sequence>
<organism evidence="1 2">
    <name type="scientific">Tindallia californiensis</name>
    <dbReference type="NCBI Taxonomy" id="159292"/>
    <lineage>
        <taxon>Bacteria</taxon>
        <taxon>Bacillati</taxon>
        <taxon>Bacillota</taxon>
        <taxon>Clostridia</taxon>
        <taxon>Peptostreptococcales</taxon>
        <taxon>Tindalliaceae</taxon>
        <taxon>Tindallia</taxon>
    </lineage>
</organism>
<evidence type="ECO:0000313" key="1">
    <source>
        <dbReference type="EMBL" id="SDZ19071.1"/>
    </source>
</evidence>
<accession>A0A1H3R186</accession>
<evidence type="ECO:0000313" key="2">
    <source>
        <dbReference type="Proteomes" id="UP000199230"/>
    </source>
</evidence>
<proteinExistence type="predicted"/>
<keyword evidence="2" id="KW-1185">Reference proteome</keyword>
<dbReference type="Proteomes" id="UP000199230">
    <property type="component" value="Unassembled WGS sequence"/>
</dbReference>
<reference evidence="1 2" key="1">
    <citation type="submission" date="2016-10" db="EMBL/GenBank/DDBJ databases">
        <authorList>
            <person name="de Groot N.N."/>
        </authorList>
    </citation>
    <scope>NUCLEOTIDE SEQUENCE [LARGE SCALE GENOMIC DNA]</scope>
    <source>
        <strain evidence="1 2">APO</strain>
    </source>
</reference>
<dbReference type="RefSeq" id="WP_093315350.1">
    <property type="nucleotide sequence ID" value="NZ_FNPV01000011.1"/>
</dbReference>
<dbReference type="STRING" id="159292.SAMN05192546_11163"/>
<dbReference type="EMBL" id="FNPV01000011">
    <property type="protein sequence ID" value="SDZ19071.1"/>
    <property type="molecule type" value="Genomic_DNA"/>
</dbReference>